<comment type="caution">
    <text evidence="5">The sequence shown here is derived from an EMBL/GenBank/DDBJ whole genome shotgun (WGS) entry which is preliminary data.</text>
</comment>
<keyword evidence="2" id="KW-1133">Transmembrane helix</keyword>
<feature type="region of interest" description="Disordered" evidence="1">
    <location>
        <begin position="152"/>
        <end position="197"/>
    </location>
</feature>
<accession>A0A2B7Y1F8</accession>
<proteinExistence type="predicted"/>
<dbReference type="EMBL" id="PDNB01000029">
    <property type="protein sequence ID" value="PGH15025.1"/>
    <property type="molecule type" value="Genomic_DNA"/>
</dbReference>
<keyword evidence="2" id="KW-0472">Membrane</keyword>
<evidence type="ECO:0000256" key="1">
    <source>
        <dbReference type="SAM" id="MobiDB-lite"/>
    </source>
</evidence>
<dbReference type="InterPro" id="IPR029476">
    <property type="entry name" value="DNase_NucA_NucB"/>
</dbReference>
<feature type="signal peptide" evidence="3">
    <location>
        <begin position="1"/>
        <end position="21"/>
    </location>
</feature>
<keyword evidence="3" id="KW-0732">Signal</keyword>
<evidence type="ECO:0000259" key="4">
    <source>
        <dbReference type="Pfam" id="PF14040"/>
    </source>
</evidence>
<gene>
    <name evidence="5" type="ORF">AJ79_02707</name>
</gene>
<keyword evidence="2" id="KW-0812">Transmembrane</keyword>
<evidence type="ECO:0000256" key="3">
    <source>
        <dbReference type="SAM" id="SignalP"/>
    </source>
</evidence>
<reference evidence="5 6" key="1">
    <citation type="submission" date="2017-10" db="EMBL/GenBank/DDBJ databases">
        <title>Comparative genomics in systemic dimorphic fungi from Ajellomycetaceae.</title>
        <authorList>
            <person name="Munoz J.F."/>
            <person name="Mcewen J.G."/>
            <person name="Clay O.K."/>
            <person name="Cuomo C.A."/>
        </authorList>
    </citation>
    <scope>NUCLEOTIDE SEQUENCE [LARGE SCALE GENOMIC DNA]</scope>
    <source>
        <strain evidence="5 6">UAMH5409</strain>
    </source>
</reference>
<feature type="chain" id="PRO_5013265003" description="Deoxyribonuclease NucA/NucB domain-containing protein" evidence="3">
    <location>
        <begin position="22"/>
        <end position="537"/>
    </location>
</feature>
<feature type="compositionally biased region" description="Low complexity" evidence="1">
    <location>
        <begin position="152"/>
        <end position="167"/>
    </location>
</feature>
<protein>
    <recommendedName>
        <fullName evidence="4">Deoxyribonuclease NucA/NucB domain-containing protein</fullName>
    </recommendedName>
</protein>
<dbReference type="OrthoDB" id="2748312at2759"/>
<sequence>MISYSSLLFFLICFTLVTVQAQDVLGDADDYVEADNLAFAANDVSTLGDGPLGSPLGGDLAEAQLEKRQRYRCVPASWSPCPSNPRKCKPPGAACCGTQYYYWPQTHNCCPNGQGACRKGMFCCTSTCCVPGGRCGANGRCSTRIQITKTRMSTRTSMSRSTSVRTTDQTITGRPSEVATDPACSVDNGDRRRAATSQHTVTMRYKEKATTVPKGPNRSDGTKRVCLDNREIMNSMCDGMKQVNNNCSTNRMELTYAPEKRGDNYKAKCGPGFCDAENLDCDTVPQGTPCNQYYQLVRDPIDTLFGKHKMKLTCDEFPFANSKEGGDPTKGTSICVPDWQQNTQGGHLSGVGKLISGDKYVVIIEGWSCNTRRPEPGKSTNCGGMTKRDIDNITAQTITGDDLWMDFNQPGENYLLLHIGSLPAGVYTYDLNLSSGSFSNVSIIDSMGEEYAAIPGFNAANGQQTITFNLTDEAPSLALMAITKDTDISMTYNATGATEKDAVKGSAASAFMRSTGWDATLTVLPAAVVFGVFVLWI</sequence>
<dbReference type="AlphaFoldDB" id="A0A2B7Y1F8"/>
<evidence type="ECO:0000256" key="2">
    <source>
        <dbReference type="SAM" id="Phobius"/>
    </source>
</evidence>
<organism evidence="5 6">
    <name type="scientific">Helicocarpus griseus UAMH5409</name>
    <dbReference type="NCBI Taxonomy" id="1447875"/>
    <lineage>
        <taxon>Eukaryota</taxon>
        <taxon>Fungi</taxon>
        <taxon>Dikarya</taxon>
        <taxon>Ascomycota</taxon>
        <taxon>Pezizomycotina</taxon>
        <taxon>Eurotiomycetes</taxon>
        <taxon>Eurotiomycetidae</taxon>
        <taxon>Onygenales</taxon>
        <taxon>Ajellomycetaceae</taxon>
        <taxon>Helicocarpus</taxon>
    </lineage>
</organism>
<feature type="domain" description="Deoxyribonuclease NucA/NucB" evidence="4">
    <location>
        <begin position="309"/>
        <end position="362"/>
    </location>
</feature>
<evidence type="ECO:0000313" key="6">
    <source>
        <dbReference type="Proteomes" id="UP000223968"/>
    </source>
</evidence>
<feature type="transmembrane region" description="Helical" evidence="2">
    <location>
        <begin position="516"/>
        <end position="536"/>
    </location>
</feature>
<name>A0A2B7Y1F8_9EURO</name>
<evidence type="ECO:0000313" key="5">
    <source>
        <dbReference type="EMBL" id="PGH15025.1"/>
    </source>
</evidence>
<keyword evidence="6" id="KW-1185">Reference proteome</keyword>
<dbReference type="Pfam" id="PF14040">
    <property type="entry name" value="DNase_NucA_NucB"/>
    <property type="match status" value="1"/>
</dbReference>
<dbReference type="Proteomes" id="UP000223968">
    <property type="component" value="Unassembled WGS sequence"/>
</dbReference>